<comment type="caution">
    <text evidence="1">The sequence shown here is derived from an EMBL/GenBank/DDBJ whole genome shotgun (WGS) entry which is preliminary data.</text>
</comment>
<dbReference type="Proteomes" id="UP000275267">
    <property type="component" value="Unassembled WGS sequence"/>
</dbReference>
<keyword evidence="2" id="KW-1185">Reference proteome</keyword>
<protein>
    <submittedName>
        <fullName evidence="1">Uncharacterized protein</fullName>
    </submittedName>
</protein>
<evidence type="ECO:0000313" key="2">
    <source>
        <dbReference type="Proteomes" id="UP000275267"/>
    </source>
</evidence>
<sequence length="119" mass="13481">MDDSSKGTRSLRSRCVCGDWKRAIDGRRLLRADLLPLSVGGIFLNFWAHRDAEYVLPPQRSTVSGSVIHLYPCTDYGWCAGMVKDHHEVYYEDKCLGIEETFVYTPCKLDGHPYVPLAS</sequence>
<proteinExistence type="predicted"/>
<reference evidence="2" key="1">
    <citation type="journal article" date="2019" name="Nat. Commun.">
        <title>The genome of broomcorn millet.</title>
        <authorList>
            <person name="Zou C."/>
            <person name="Miki D."/>
            <person name="Li D."/>
            <person name="Tang Q."/>
            <person name="Xiao L."/>
            <person name="Rajput S."/>
            <person name="Deng P."/>
            <person name="Jia W."/>
            <person name="Huang R."/>
            <person name="Zhang M."/>
            <person name="Sun Y."/>
            <person name="Hu J."/>
            <person name="Fu X."/>
            <person name="Schnable P.S."/>
            <person name="Li F."/>
            <person name="Zhang H."/>
            <person name="Feng B."/>
            <person name="Zhu X."/>
            <person name="Liu R."/>
            <person name="Schnable J.C."/>
            <person name="Zhu J.-K."/>
            <person name="Zhang H."/>
        </authorList>
    </citation>
    <scope>NUCLEOTIDE SEQUENCE [LARGE SCALE GENOMIC DNA]</scope>
</reference>
<name>A0A3L6SBR7_PANMI</name>
<organism evidence="1 2">
    <name type="scientific">Panicum miliaceum</name>
    <name type="common">Proso millet</name>
    <name type="synonym">Broomcorn millet</name>
    <dbReference type="NCBI Taxonomy" id="4540"/>
    <lineage>
        <taxon>Eukaryota</taxon>
        <taxon>Viridiplantae</taxon>
        <taxon>Streptophyta</taxon>
        <taxon>Embryophyta</taxon>
        <taxon>Tracheophyta</taxon>
        <taxon>Spermatophyta</taxon>
        <taxon>Magnoliopsida</taxon>
        <taxon>Liliopsida</taxon>
        <taxon>Poales</taxon>
        <taxon>Poaceae</taxon>
        <taxon>PACMAD clade</taxon>
        <taxon>Panicoideae</taxon>
        <taxon>Panicodae</taxon>
        <taxon>Paniceae</taxon>
        <taxon>Panicinae</taxon>
        <taxon>Panicum</taxon>
        <taxon>Panicum sect. Panicum</taxon>
    </lineage>
</organism>
<dbReference type="PANTHER" id="PTHR34591">
    <property type="entry name" value="OS03G0653100 PROTEIN-RELATED"/>
    <property type="match status" value="1"/>
</dbReference>
<dbReference type="AlphaFoldDB" id="A0A3L6SBR7"/>
<evidence type="ECO:0000313" key="1">
    <source>
        <dbReference type="EMBL" id="RLN17572.1"/>
    </source>
</evidence>
<accession>A0A3L6SBR7</accession>
<gene>
    <name evidence="1" type="ORF">C2845_PM02G41230</name>
</gene>
<dbReference type="EMBL" id="PQIB02000005">
    <property type="protein sequence ID" value="RLN17572.1"/>
    <property type="molecule type" value="Genomic_DNA"/>
</dbReference>